<evidence type="ECO:0000313" key="1">
    <source>
        <dbReference type="EMBL" id="KLV18240.1"/>
    </source>
</evidence>
<dbReference type="InterPro" id="IPR025088">
    <property type="entry name" value="DUF3970"/>
</dbReference>
<dbReference type="Pfam" id="PF13113">
    <property type="entry name" value="DUF3970"/>
    <property type="match status" value="1"/>
</dbReference>
<evidence type="ECO:0000313" key="2">
    <source>
        <dbReference type="Proteomes" id="UP000035904"/>
    </source>
</evidence>
<proteinExistence type="predicted"/>
<evidence type="ECO:0008006" key="3">
    <source>
        <dbReference type="Google" id="ProtNLM"/>
    </source>
</evidence>
<name>A0A0J1KNH1_BACAN</name>
<dbReference type="PATRIC" id="fig|1392.242.peg.5561"/>
<comment type="caution">
    <text evidence="1">The sequence shown here is derived from an EMBL/GenBank/DDBJ whole genome shotgun (WGS) entry which is preliminary data.</text>
</comment>
<accession>A0A0J1KNH1</accession>
<dbReference type="EMBL" id="LDPG01000007">
    <property type="protein sequence ID" value="KLV18240.1"/>
    <property type="molecule type" value="Genomic_DNA"/>
</dbReference>
<protein>
    <recommendedName>
        <fullName evidence="3">DUF3970 domain-containing protein</fullName>
    </recommendedName>
</protein>
<dbReference type="Proteomes" id="UP000035904">
    <property type="component" value="Unassembled WGS sequence"/>
</dbReference>
<organism evidence="1 2">
    <name type="scientific">Bacillus anthracis</name>
    <name type="common">anthrax bacterium</name>
    <dbReference type="NCBI Taxonomy" id="1392"/>
    <lineage>
        <taxon>Bacteria</taxon>
        <taxon>Bacillati</taxon>
        <taxon>Bacillota</taxon>
        <taxon>Bacilli</taxon>
        <taxon>Bacillales</taxon>
        <taxon>Bacillaceae</taxon>
        <taxon>Bacillus</taxon>
        <taxon>Bacillus cereus group</taxon>
    </lineage>
</organism>
<dbReference type="AlphaFoldDB" id="A0A0J1KNH1"/>
<sequence>MSQLDLRLKGSKEDIERFLNVISSTKGIALEHASQPRKGNNPKYAYDTNVLSYAKVKFEGEK</sequence>
<gene>
    <name evidence="1" type="ORF">ABW01_12705</name>
</gene>
<dbReference type="RefSeq" id="WP_001995993.1">
    <property type="nucleotide sequence ID" value="NZ_LDPG01000007.1"/>
</dbReference>
<reference evidence="1 2" key="1">
    <citation type="submission" date="2015-05" db="EMBL/GenBank/DDBJ databases">
        <title>Whole genome sequence and identification of bacterial endophytes from Costus igneus.</title>
        <authorList>
            <person name="Lee Y.P."/>
            <person name="Gan H.M."/>
            <person name="Eng W."/>
            <person name="Wheatley M.S."/>
            <person name="Caraballo A."/>
            <person name="Polter S."/>
            <person name="Savka M.A."/>
            <person name="Hudson A.O."/>
        </authorList>
    </citation>
    <scope>NUCLEOTIDE SEQUENCE [LARGE SCALE GENOMIC DNA]</scope>
    <source>
        <strain evidence="1 2">RIT375</strain>
    </source>
</reference>